<dbReference type="RefSeq" id="WP_338781071.1">
    <property type="nucleotide sequence ID" value="NZ_CP147407.1"/>
</dbReference>
<sequence>MQLPLLPVTAQATATIVRGTSPSDLAVYSAAQTLDLNIIGPQVISFSGSDFNVPAGGPVSYTMFLSVTGLGATRVGPESFNAVAYTD</sequence>
<gene>
    <name evidence="1" type="ORF">WCV65_06735</name>
</gene>
<dbReference type="EMBL" id="CP147407">
    <property type="protein sequence ID" value="WXB98168.1"/>
    <property type="molecule type" value="Genomic_DNA"/>
</dbReference>
<protein>
    <recommendedName>
        <fullName evidence="3">DUF4183 domain-containing protein</fullName>
    </recommendedName>
</protein>
<dbReference type="Proteomes" id="UP001377337">
    <property type="component" value="Chromosome"/>
</dbReference>
<evidence type="ECO:0000313" key="1">
    <source>
        <dbReference type="EMBL" id="WXB98168.1"/>
    </source>
</evidence>
<evidence type="ECO:0008006" key="3">
    <source>
        <dbReference type="Google" id="ProtNLM"/>
    </source>
</evidence>
<reference evidence="1 2" key="1">
    <citation type="submission" date="2024-02" db="EMBL/GenBank/DDBJ databases">
        <title>Seven novel Bacillus-like species.</title>
        <authorList>
            <person name="Liu G."/>
        </authorList>
    </citation>
    <scope>NUCLEOTIDE SEQUENCE [LARGE SCALE GENOMIC DNA]</scope>
    <source>
        <strain evidence="1 2">FJAT-52054</strain>
    </source>
</reference>
<evidence type="ECO:0000313" key="2">
    <source>
        <dbReference type="Proteomes" id="UP001377337"/>
    </source>
</evidence>
<organism evidence="1 2">
    <name type="scientific">Metabacillus sediminis</name>
    <dbReference type="NCBI Taxonomy" id="3117746"/>
    <lineage>
        <taxon>Bacteria</taxon>
        <taxon>Bacillati</taxon>
        <taxon>Bacillota</taxon>
        <taxon>Bacilli</taxon>
        <taxon>Bacillales</taxon>
        <taxon>Bacillaceae</taxon>
        <taxon>Metabacillus</taxon>
    </lineage>
</organism>
<keyword evidence="2" id="KW-1185">Reference proteome</keyword>
<name>A0ABZ2NK68_9BACI</name>
<accession>A0ABZ2NK68</accession>
<proteinExistence type="predicted"/>